<dbReference type="HOGENOM" id="CLU_721975_0_0_1"/>
<dbReference type="EMBL" id="KN823539">
    <property type="protein sequence ID" value="KIO16536.1"/>
    <property type="molecule type" value="Genomic_DNA"/>
</dbReference>
<name>A0A0C3PR45_9AGAM</name>
<feature type="compositionally biased region" description="Basic and acidic residues" evidence="1">
    <location>
        <begin position="35"/>
        <end position="44"/>
    </location>
</feature>
<reference evidence="3" key="3">
    <citation type="submission" date="2015-02" db="EMBL/GenBank/DDBJ databases">
        <title>Evolutionary Origins and Diversification of the Mycorrhizal Mutualists.</title>
        <authorList>
            <consortium name="DOE Joint Genome Institute"/>
            <consortium name="Mycorrhizal Genomics Consortium"/>
            <person name="Kohler A."/>
            <person name="Kuo A."/>
            <person name="Nagy L.G."/>
            <person name="Floudas D."/>
            <person name="Copeland A."/>
            <person name="Barry K.W."/>
            <person name="Cichocki N."/>
            <person name="Veneault-Fourrey C."/>
            <person name="LaButti K."/>
            <person name="Lindquist E.A."/>
            <person name="Lipzen A."/>
            <person name="Lundell T."/>
            <person name="Morin E."/>
            <person name="Murat C."/>
            <person name="Riley R."/>
            <person name="Ohm R."/>
            <person name="Sun H."/>
            <person name="Tunlid A."/>
            <person name="Henrissat B."/>
            <person name="Grigoriev I.V."/>
            <person name="Hibbett D.S."/>
            <person name="Martin F."/>
        </authorList>
    </citation>
    <scope>NUCLEOTIDE SEQUENCE</scope>
    <source>
        <strain evidence="3 4">MUT 4182</strain>
    </source>
</reference>
<accession>A0A0C3PR45</accession>
<evidence type="ECO:0000313" key="4">
    <source>
        <dbReference type="Proteomes" id="UP000054248"/>
    </source>
</evidence>
<feature type="compositionally biased region" description="Pro residues" evidence="1">
    <location>
        <begin position="294"/>
        <end position="304"/>
    </location>
</feature>
<organism evidence="3 4">
    <name type="scientific">Tulasnella calospora MUT 4182</name>
    <dbReference type="NCBI Taxonomy" id="1051891"/>
    <lineage>
        <taxon>Eukaryota</taxon>
        <taxon>Fungi</taxon>
        <taxon>Dikarya</taxon>
        <taxon>Basidiomycota</taxon>
        <taxon>Agaricomycotina</taxon>
        <taxon>Agaricomycetes</taxon>
        <taxon>Cantharellales</taxon>
        <taxon>Tulasnellaceae</taxon>
        <taxon>Tulasnella</taxon>
    </lineage>
</organism>
<gene>
    <name evidence="3" type="ORF">M407DRAFT_33241</name>
    <name evidence="2" type="ORF">M407DRAFT_33817</name>
</gene>
<feature type="region of interest" description="Disordered" evidence="1">
    <location>
        <begin position="1"/>
        <end position="125"/>
    </location>
</feature>
<feature type="compositionally biased region" description="Polar residues" evidence="1">
    <location>
        <begin position="10"/>
        <end position="23"/>
    </location>
</feature>
<keyword evidence="4" id="KW-1185">Reference proteome</keyword>
<reference evidence="3 4" key="1">
    <citation type="submission" date="2014-04" db="EMBL/GenBank/DDBJ databases">
        <authorList>
            <consortium name="DOE Joint Genome Institute"/>
            <person name="Kuo A."/>
            <person name="Girlanda M."/>
            <person name="Perotto S."/>
            <person name="Kohler A."/>
            <person name="Nagy L.G."/>
            <person name="Floudas D."/>
            <person name="Copeland A."/>
            <person name="Barry K.W."/>
            <person name="Cichocki N."/>
            <person name="Veneault-Fourrey C."/>
            <person name="LaButti K."/>
            <person name="Lindquist E.A."/>
            <person name="Lipzen A."/>
            <person name="Lundell T."/>
            <person name="Morin E."/>
            <person name="Murat C."/>
            <person name="Sun H."/>
            <person name="Tunlid A."/>
            <person name="Henrissat B."/>
            <person name="Grigoriev I.V."/>
            <person name="Hibbett D.S."/>
            <person name="Martin F."/>
            <person name="Nordberg H.P."/>
            <person name="Cantor M.N."/>
            <person name="Hua S.X."/>
        </authorList>
    </citation>
    <scope>NUCLEOTIDE SEQUENCE [LARGE SCALE GENOMIC DNA]</scope>
    <source>
        <strain evidence="3 4">MUT 4182</strain>
    </source>
</reference>
<protein>
    <submittedName>
        <fullName evidence="3">Uncharacterized protein</fullName>
    </submittedName>
</protein>
<sequence>MPPKRKAGQRRSSSPATLDSIVNRNPAAWATLQAAKKESNESFRPKKLRSASSSVLKPEPEPSEKLSRSSKPAKRQKLAHDDDDEEYLEEDEEGSEPEPPSSSKTPSSKRQAGRSGRPPSTSKSVKALVILTHGTSDYAKASKGFPRPPWDLIVAGSMSGLSFVAGTKEEIVIERAWTNNEGYRYVASAFPSVIKAVKAKLPSSEQDGQCLVPLFWYNKALQVGQGFDGETIFKRLDIRDGWSSRYLFFVTPVRLNERDVSALSLSIPPTLDSPLPPPSNTASSSSARSNSIPSPKPGPSPEKPSPVLVAEPTTDDEVEYVTTQFQSQASFSAIETFDSPPSPPLQTDSKGKGKARQVPSRSLPRFVDPLAAFAVDVPNPHAP</sequence>
<feature type="region of interest" description="Disordered" evidence="1">
    <location>
        <begin position="267"/>
        <end position="318"/>
    </location>
</feature>
<evidence type="ECO:0000256" key="1">
    <source>
        <dbReference type="SAM" id="MobiDB-lite"/>
    </source>
</evidence>
<dbReference type="EMBL" id="KN823430">
    <property type="protein sequence ID" value="KIO17095.1"/>
    <property type="molecule type" value="Genomic_DNA"/>
</dbReference>
<evidence type="ECO:0000313" key="2">
    <source>
        <dbReference type="EMBL" id="KIO16536.1"/>
    </source>
</evidence>
<feature type="compositionally biased region" description="Basic and acidic residues" evidence="1">
    <location>
        <begin position="58"/>
        <end position="67"/>
    </location>
</feature>
<dbReference type="AlphaFoldDB" id="A0A0C3PR45"/>
<feature type="compositionally biased region" description="Acidic residues" evidence="1">
    <location>
        <begin position="81"/>
        <end position="96"/>
    </location>
</feature>
<proteinExistence type="predicted"/>
<feature type="compositionally biased region" description="Low complexity" evidence="1">
    <location>
        <begin position="280"/>
        <end position="293"/>
    </location>
</feature>
<dbReference type="Proteomes" id="UP000054248">
    <property type="component" value="Unassembled WGS sequence"/>
</dbReference>
<evidence type="ECO:0000313" key="3">
    <source>
        <dbReference type="EMBL" id="KIO17095.1"/>
    </source>
</evidence>
<dbReference type="OrthoDB" id="3284029at2759"/>
<reference evidence="4" key="2">
    <citation type="submission" date="2015-01" db="EMBL/GenBank/DDBJ databases">
        <title>Evolutionary Origins and Diversification of the Mycorrhizal Mutualists.</title>
        <authorList>
            <consortium name="DOE Joint Genome Institute"/>
            <consortium name="Mycorrhizal Genomics Consortium"/>
            <person name="Kohler A."/>
            <person name="Kuo A."/>
            <person name="Nagy L.G."/>
            <person name="Floudas D."/>
            <person name="Copeland A."/>
            <person name="Barry K.W."/>
            <person name="Cichocki N."/>
            <person name="Veneault-Fourrey C."/>
            <person name="LaButti K."/>
            <person name="Lindquist E.A."/>
            <person name="Lipzen A."/>
            <person name="Lundell T."/>
            <person name="Morin E."/>
            <person name="Murat C."/>
            <person name="Riley R."/>
            <person name="Ohm R."/>
            <person name="Sun H."/>
            <person name="Tunlid A."/>
            <person name="Henrissat B."/>
            <person name="Grigoriev I.V."/>
            <person name="Hibbett D.S."/>
            <person name="Martin F."/>
        </authorList>
    </citation>
    <scope>NUCLEOTIDE SEQUENCE [LARGE SCALE GENOMIC DNA]</scope>
    <source>
        <strain evidence="4">MUT 4182</strain>
    </source>
</reference>
<feature type="region of interest" description="Disordered" evidence="1">
    <location>
        <begin position="331"/>
        <end position="363"/>
    </location>
</feature>